<dbReference type="AlphaFoldDB" id="A0A0L7MAS9"/>
<dbReference type="PATRIC" id="fig|285.49.peg.5353"/>
<dbReference type="RefSeq" id="WP_053284559.1">
    <property type="nucleotide sequence ID" value="NZ_JBLZYZ010000047.1"/>
</dbReference>
<evidence type="ECO:0000313" key="1">
    <source>
        <dbReference type="EMBL" id="KOC19010.1"/>
    </source>
</evidence>
<gene>
    <name evidence="1" type="ORF">GL58_25745</name>
</gene>
<evidence type="ECO:0000313" key="2">
    <source>
        <dbReference type="Proteomes" id="UP000037442"/>
    </source>
</evidence>
<reference evidence="2" key="1">
    <citation type="submission" date="2014-06" db="EMBL/GenBank/DDBJ databases">
        <title>Draft genome sequence of C. testosteroni WDL7.</title>
        <authorList>
            <person name="Wu Y."/>
            <person name="Seshan H."/>
            <person name="Arumugam K."/>
        </authorList>
    </citation>
    <scope>NUCLEOTIDE SEQUENCE [LARGE SCALE GENOMIC DNA]</scope>
    <source>
        <strain evidence="2">WDL7</strain>
    </source>
</reference>
<protein>
    <submittedName>
        <fullName evidence="1">Uncharacterized protein</fullName>
    </submittedName>
</protein>
<dbReference type="EMBL" id="JNVD01000036">
    <property type="protein sequence ID" value="KOC19010.1"/>
    <property type="molecule type" value="Genomic_DNA"/>
</dbReference>
<name>A0A0L7MAS9_COMTE</name>
<dbReference type="Proteomes" id="UP000037442">
    <property type="component" value="Unassembled WGS sequence"/>
</dbReference>
<comment type="caution">
    <text evidence="1">The sequence shown here is derived from an EMBL/GenBank/DDBJ whole genome shotgun (WGS) entry which is preliminary data.</text>
</comment>
<organism evidence="1 2">
    <name type="scientific">Comamonas testosteroni</name>
    <name type="common">Pseudomonas testosteroni</name>
    <dbReference type="NCBI Taxonomy" id="285"/>
    <lineage>
        <taxon>Bacteria</taxon>
        <taxon>Pseudomonadati</taxon>
        <taxon>Pseudomonadota</taxon>
        <taxon>Betaproteobacteria</taxon>
        <taxon>Burkholderiales</taxon>
        <taxon>Comamonadaceae</taxon>
        <taxon>Comamonas</taxon>
    </lineage>
</organism>
<sequence length="72" mass="7563">MSVRSHEAVAAAACQPPTVNVFIKLLPVTQAVFTGFPIVGAQSAAALRSWAWSGIFVASSLQVFLPQGVRHA</sequence>
<proteinExistence type="predicted"/>
<accession>A0A0L7MAS9</accession>